<accession>A0A381QF76</accession>
<name>A0A381QF76_9ZZZZ</name>
<dbReference type="AlphaFoldDB" id="A0A381QF76"/>
<sequence length="24" mass="2879">MLKYTKKQILPTNQIIRKTVDKAF</sequence>
<dbReference type="EMBL" id="UINC01001324">
    <property type="protein sequence ID" value="SUZ77638.1"/>
    <property type="molecule type" value="Genomic_DNA"/>
</dbReference>
<gene>
    <name evidence="1" type="ORF">METZ01_LOCUS30492</name>
</gene>
<protein>
    <submittedName>
        <fullName evidence="1">Uncharacterized protein</fullName>
    </submittedName>
</protein>
<organism evidence="1">
    <name type="scientific">marine metagenome</name>
    <dbReference type="NCBI Taxonomy" id="408172"/>
    <lineage>
        <taxon>unclassified sequences</taxon>
        <taxon>metagenomes</taxon>
        <taxon>ecological metagenomes</taxon>
    </lineage>
</organism>
<evidence type="ECO:0000313" key="1">
    <source>
        <dbReference type="EMBL" id="SUZ77638.1"/>
    </source>
</evidence>
<proteinExistence type="predicted"/>
<reference evidence="1" key="1">
    <citation type="submission" date="2018-05" db="EMBL/GenBank/DDBJ databases">
        <authorList>
            <person name="Lanie J.A."/>
            <person name="Ng W.-L."/>
            <person name="Kazmierczak K.M."/>
            <person name="Andrzejewski T.M."/>
            <person name="Davidsen T.M."/>
            <person name="Wayne K.J."/>
            <person name="Tettelin H."/>
            <person name="Glass J.I."/>
            <person name="Rusch D."/>
            <person name="Podicherti R."/>
            <person name="Tsui H.-C.T."/>
            <person name="Winkler M.E."/>
        </authorList>
    </citation>
    <scope>NUCLEOTIDE SEQUENCE</scope>
</reference>